<keyword evidence="3" id="KW-0862">Zinc</keyword>
<feature type="region of interest" description="Disordered" evidence="5">
    <location>
        <begin position="90"/>
        <end position="118"/>
    </location>
</feature>
<dbReference type="RefSeq" id="XP_013786464.1">
    <property type="nucleotide sequence ID" value="XM_013931010.2"/>
</dbReference>
<dbReference type="PANTHER" id="PTHR23041:SF78">
    <property type="entry name" value="E3 UBIQUITIN-PROTEIN LIGASE RNF4"/>
    <property type="match status" value="1"/>
</dbReference>
<dbReference type="InterPro" id="IPR047134">
    <property type="entry name" value="RNF4"/>
</dbReference>
<evidence type="ECO:0000256" key="3">
    <source>
        <dbReference type="ARBA" id="ARBA00022833"/>
    </source>
</evidence>
<dbReference type="Proteomes" id="UP000694941">
    <property type="component" value="Unplaced"/>
</dbReference>
<dbReference type="PANTHER" id="PTHR23041">
    <property type="entry name" value="RING FINGER DOMAIN-CONTAINING"/>
    <property type="match status" value="1"/>
</dbReference>
<evidence type="ECO:0000256" key="5">
    <source>
        <dbReference type="SAM" id="MobiDB-lite"/>
    </source>
</evidence>
<dbReference type="InterPro" id="IPR013083">
    <property type="entry name" value="Znf_RING/FYVE/PHD"/>
</dbReference>
<dbReference type="GeneID" id="106470449"/>
<sequence>MTSMIASRRRRRQRASVIQHTNRVQHRLETVDLCSSSHDLPSCIDLTCEGDEEEIVDLTAVNDSSIVCLGSVPTYLQNETQVRERNLRALRRHRSRSPVNTRQLTRRPNYSDPLPDYNNDIQHPSYDLGVTNDISGGAEEDESPPRRKITCPVCFDSDTAIQSSYRQLVSTICGHVFCNSCIYEAIRSNHSCPKCRKKLTLRQYHPIFL</sequence>
<evidence type="ECO:0000313" key="8">
    <source>
        <dbReference type="RefSeq" id="XP_013786464.1"/>
    </source>
</evidence>
<feature type="compositionally biased region" description="Polar residues" evidence="5">
    <location>
        <begin position="98"/>
        <end position="108"/>
    </location>
</feature>
<dbReference type="SMART" id="SM00184">
    <property type="entry name" value="RING"/>
    <property type="match status" value="1"/>
</dbReference>
<evidence type="ECO:0000313" key="7">
    <source>
        <dbReference type="Proteomes" id="UP000694941"/>
    </source>
</evidence>
<dbReference type="PROSITE" id="PS00518">
    <property type="entry name" value="ZF_RING_1"/>
    <property type="match status" value="1"/>
</dbReference>
<keyword evidence="1" id="KW-0479">Metal-binding</keyword>
<keyword evidence="7" id="KW-1185">Reference proteome</keyword>
<keyword evidence="2 4" id="KW-0863">Zinc-finger</keyword>
<protein>
    <submittedName>
        <fullName evidence="8">E3 ubiquitin-protein ligase RNF4-like isoform X1</fullName>
    </submittedName>
</protein>
<evidence type="ECO:0000256" key="4">
    <source>
        <dbReference type="PROSITE-ProRule" id="PRU00175"/>
    </source>
</evidence>
<dbReference type="Gene3D" id="3.30.40.10">
    <property type="entry name" value="Zinc/RING finger domain, C3HC4 (zinc finger)"/>
    <property type="match status" value="1"/>
</dbReference>
<evidence type="ECO:0000256" key="1">
    <source>
        <dbReference type="ARBA" id="ARBA00022723"/>
    </source>
</evidence>
<organism evidence="7 8">
    <name type="scientific">Limulus polyphemus</name>
    <name type="common">Atlantic horseshoe crab</name>
    <dbReference type="NCBI Taxonomy" id="6850"/>
    <lineage>
        <taxon>Eukaryota</taxon>
        <taxon>Metazoa</taxon>
        <taxon>Ecdysozoa</taxon>
        <taxon>Arthropoda</taxon>
        <taxon>Chelicerata</taxon>
        <taxon>Merostomata</taxon>
        <taxon>Xiphosura</taxon>
        <taxon>Limulidae</taxon>
        <taxon>Limulus</taxon>
    </lineage>
</organism>
<proteinExistence type="predicted"/>
<dbReference type="Pfam" id="PF13923">
    <property type="entry name" value="zf-C3HC4_2"/>
    <property type="match status" value="1"/>
</dbReference>
<feature type="region of interest" description="Disordered" evidence="5">
    <location>
        <begin position="1"/>
        <end position="20"/>
    </location>
</feature>
<dbReference type="InterPro" id="IPR001841">
    <property type="entry name" value="Znf_RING"/>
</dbReference>
<dbReference type="SUPFAM" id="SSF57850">
    <property type="entry name" value="RING/U-box"/>
    <property type="match status" value="1"/>
</dbReference>
<accession>A0ABM1BQ26</accession>
<reference evidence="8" key="1">
    <citation type="submission" date="2025-08" db="UniProtKB">
        <authorList>
            <consortium name="RefSeq"/>
        </authorList>
    </citation>
    <scope>IDENTIFICATION</scope>
    <source>
        <tissue evidence="8">Muscle</tissue>
    </source>
</reference>
<gene>
    <name evidence="8" type="primary">LOC106470449</name>
</gene>
<dbReference type="PROSITE" id="PS50089">
    <property type="entry name" value="ZF_RING_2"/>
    <property type="match status" value="1"/>
</dbReference>
<dbReference type="InterPro" id="IPR017907">
    <property type="entry name" value="Znf_RING_CS"/>
</dbReference>
<evidence type="ECO:0000256" key="2">
    <source>
        <dbReference type="ARBA" id="ARBA00022771"/>
    </source>
</evidence>
<feature type="domain" description="RING-type" evidence="6">
    <location>
        <begin position="151"/>
        <end position="196"/>
    </location>
</feature>
<name>A0ABM1BQ26_LIMPO</name>
<evidence type="ECO:0000259" key="6">
    <source>
        <dbReference type="PROSITE" id="PS50089"/>
    </source>
</evidence>